<sequence length="215" mass="23144">MGTPIRYVSANKAEVLELLNSGGRPTEQQAEVLARVRPTAVALEERLVRQGVRSEPPVPEALEQLLAGQVDLTGPADGIAYKRALQLLLAQSGSDVGLLGGYRRPVQWFARVDDELKAAGVPAELLPFHALFGGPPAGFPDLGVSPDGHPDTGCFPLERSGAARDAYRAAAPLVDPECRADVEALAELFDVEDDSWRYGVEHFAHYSDTLFFLIG</sequence>
<name>A0A3N4SHN0_9ACTN</name>
<organism evidence="2 3">
    <name type="scientific">Kitasatospora cineracea</name>
    <dbReference type="NCBI Taxonomy" id="88074"/>
    <lineage>
        <taxon>Bacteria</taxon>
        <taxon>Bacillati</taxon>
        <taxon>Actinomycetota</taxon>
        <taxon>Actinomycetes</taxon>
        <taxon>Kitasatosporales</taxon>
        <taxon>Streptomycetaceae</taxon>
        <taxon>Kitasatospora</taxon>
    </lineage>
</organism>
<gene>
    <name evidence="2" type="ORF">EDD38_4371</name>
</gene>
<feature type="domain" description="DUF7691" evidence="1">
    <location>
        <begin position="1"/>
        <end position="212"/>
    </location>
</feature>
<dbReference type="Pfam" id="PF24740">
    <property type="entry name" value="DUF7691"/>
    <property type="match status" value="1"/>
</dbReference>
<accession>A0A3N4SHN0</accession>
<dbReference type="InterPro" id="IPR056108">
    <property type="entry name" value="DUF7691"/>
</dbReference>
<evidence type="ECO:0000313" key="2">
    <source>
        <dbReference type="EMBL" id="RPE36004.1"/>
    </source>
</evidence>
<dbReference type="AlphaFoldDB" id="A0A3N4SHN0"/>
<reference evidence="2 3" key="1">
    <citation type="submission" date="2018-11" db="EMBL/GenBank/DDBJ databases">
        <title>Sequencing the genomes of 1000 actinobacteria strains.</title>
        <authorList>
            <person name="Klenk H.-P."/>
        </authorList>
    </citation>
    <scope>NUCLEOTIDE SEQUENCE [LARGE SCALE GENOMIC DNA]</scope>
    <source>
        <strain evidence="2 3">DSM 44781</strain>
    </source>
</reference>
<keyword evidence="3" id="KW-1185">Reference proteome</keyword>
<comment type="caution">
    <text evidence="2">The sequence shown here is derived from an EMBL/GenBank/DDBJ whole genome shotgun (WGS) entry which is preliminary data.</text>
</comment>
<evidence type="ECO:0000313" key="3">
    <source>
        <dbReference type="Proteomes" id="UP000266906"/>
    </source>
</evidence>
<protein>
    <recommendedName>
        <fullName evidence="1">DUF7691 domain-containing protein</fullName>
    </recommendedName>
</protein>
<dbReference type="Proteomes" id="UP000266906">
    <property type="component" value="Unassembled WGS sequence"/>
</dbReference>
<dbReference type="EMBL" id="RKQG01000001">
    <property type="protein sequence ID" value="RPE36004.1"/>
    <property type="molecule type" value="Genomic_DNA"/>
</dbReference>
<evidence type="ECO:0000259" key="1">
    <source>
        <dbReference type="Pfam" id="PF24740"/>
    </source>
</evidence>
<proteinExistence type="predicted"/>
<dbReference type="RefSeq" id="WP_123819197.1">
    <property type="nucleotide sequence ID" value="NZ_RKQG01000001.1"/>
</dbReference>